<dbReference type="GO" id="GO:0055085">
    <property type="term" value="P:transmembrane transport"/>
    <property type="evidence" value="ECO:0007669"/>
    <property type="project" value="InterPro"/>
</dbReference>
<evidence type="ECO:0000313" key="10">
    <source>
        <dbReference type="Proteomes" id="UP000190092"/>
    </source>
</evidence>
<dbReference type="CDD" id="cd06261">
    <property type="entry name" value="TM_PBP2"/>
    <property type="match status" value="1"/>
</dbReference>
<protein>
    <submittedName>
        <fullName evidence="9">NitT/TauT family transport system permease protein</fullName>
    </submittedName>
</protein>
<dbReference type="PANTHER" id="PTHR30151">
    <property type="entry name" value="ALKANE SULFONATE ABC TRANSPORTER-RELATED, MEMBRANE SUBUNIT"/>
    <property type="match status" value="1"/>
</dbReference>
<evidence type="ECO:0000256" key="4">
    <source>
        <dbReference type="ARBA" id="ARBA00022692"/>
    </source>
</evidence>
<dbReference type="STRING" id="225324.SAMN02745126_00350"/>
<evidence type="ECO:0000256" key="3">
    <source>
        <dbReference type="ARBA" id="ARBA00022475"/>
    </source>
</evidence>
<dbReference type="OrthoDB" id="9786495at2"/>
<keyword evidence="5 7" id="KW-1133">Transmembrane helix</keyword>
<evidence type="ECO:0000259" key="8">
    <source>
        <dbReference type="PROSITE" id="PS50928"/>
    </source>
</evidence>
<keyword evidence="6 7" id="KW-0472">Membrane</keyword>
<dbReference type="InterPro" id="IPR035906">
    <property type="entry name" value="MetI-like_sf"/>
</dbReference>
<keyword evidence="2 7" id="KW-0813">Transport</keyword>
<accession>A0A1T4JQM4</accession>
<evidence type="ECO:0000256" key="6">
    <source>
        <dbReference type="ARBA" id="ARBA00023136"/>
    </source>
</evidence>
<keyword evidence="10" id="KW-1185">Reference proteome</keyword>
<feature type="transmembrane region" description="Helical" evidence="7">
    <location>
        <begin position="224"/>
        <end position="244"/>
    </location>
</feature>
<dbReference type="EMBL" id="FUWJ01000001">
    <property type="protein sequence ID" value="SJZ32454.1"/>
    <property type="molecule type" value="Genomic_DNA"/>
</dbReference>
<evidence type="ECO:0000256" key="2">
    <source>
        <dbReference type="ARBA" id="ARBA00022448"/>
    </source>
</evidence>
<keyword evidence="3" id="KW-1003">Cell membrane</keyword>
<feature type="transmembrane region" description="Helical" evidence="7">
    <location>
        <begin position="127"/>
        <end position="146"/>
    </location>
</feature>
<dbReference type="Proteomes" id="UP000190092">
    <property type="component" value="Unassembled WGS sequence"/>
</dbReference>
<evidence type="ECO:0000256" key="7">
    <source>
        <dbReference type="RuleBase" id="RU363032"/>
    </source>
</evidence>
<keyword evidence="4 7" id="KW-0812">Transmembrane</keyword>
<dbReference type="PROSITE" id="PS50928">
    <property type="entry name" value="ABC_TM1"/>
    <property type="match status" value="1"/>
</dbReference>
<evidence type="ECO:0000313" key="9">
    <source>
        <dbReference type="EMBL" id="SJZ32454.1"/>
    </source>
</evidence>
<organism evidence="9 10">
    <name type="scientific">Enhydrobacter aerosaccus</name>
    <dbReference type="NCBI Taxonomy" id="225324"/>
    <lineage>
        <taxon>Bacteria</taxon>
        <taxon>Pseudomonadati</taxon>
        <taxon>Pseudomonadota</taxon>
        <taxon>Alphaproteobacteria</taxon>
        <taxon>Hyphomicrobiales</taxon>
        <taxon>Enhydrobacter</taxon>
    </lineage>
</organism>
<gene>
    <name evidence="9" type="ORF">SAMN02745126_00350</name>
</gene>
<dbReference type="RefSeq" id="WP_085932097.1">
    <property type="nucleotide sequence ID" value="NZ_FUWJ01000001.1"/>
</dbReference>
<dbReference type="SUPFAM" id="SSF161098">
    <property type="entry name" value="MetI-like"/>
    <property type="match status" value="1"/>
</dbReference>
<comment type="subcellular location">
    <subcellularLocation>
        <location evidence="1 7">Cell membrane</location>
        <topology evidence="1 7">Multi-pass membrane protein</topology>
    </subcellularLocation>
</comment>
<proteinExistence type="inferred from homology"/>
<feature type="transmembrane region" description="Helical" evidence="7">
    <location>
        <begin position="69"/>
        <end position="89"/>
    </location>
</feature>
<feature type="transmembrane region" description="Helical" evidence="7">
    <location>
        <begin position="192"/>
        <end position="212"/>
    </location>
</feature>
<dbReference type="Gene3D" id="1.10.3720.10">
    <property type="entry name" value="MetI-like"/>
    <property type="match status" value="1"/>
</dbReference>
<dbReference type="AlphaFoldDB" id="A0A1T4JQM4"/>
<evidence type="ECO:0000256" key="1">
    <source>
        <dbReference type="ARBA" id="ARBA00004651"/>
    </source>
</evidence>
<sequence>MSRLLRAPSREVQRGLIGGLMLLGGWEAATRLFKLPAYVLPPVSGIVEAIVERRAALLAAAGYTASEALIGYAIGCAVGIGLAMLLALFPRPRRAFVSMATAVNSIPVVGYAPLLLLWFGTGIASKIAAVAFAVSFVVFISTLSGLDRVDKRAVDLMRSFGAGKVSILWRLQLPTALPLIAAGMRVSTVRSIIIAIVVEMLGAYGGLGWVIYQAVMQIDFVQVWAAIFVASAISLLFFNLIGLAEWKLVFWR</sequence>
<dbReference type="PANTHER" id="PTHR30151:SF20">
    <property type="entry name" value="ABC TRANSPORTER PERMEASE PROTEIN HI_0355-RELATED"/>
    <property type="match status" value="1"/>
</dbReference>
<dbReference type="InterPro" id="IPR000515">
    <property type="entry name" value="MetI-like"/>
</dbReference>
<comment type="similarity">
    <text evidence="7">Belongs to the binding-protein-dependent transport system permease family.</text>
</comment>
<feature type="transmembrane region" description="Helical" evidence="7">
    <location>
        <begin position="96"/>
        <end position="121"/>
    </location>
</feature>
<feature type="domain" description="ABC transmembrane type-1" evidence="8">
    <location>
        <begin position="61"/>
        <end position="245"/>
    </location>
</feature>
<name>A0A1T4JQM4_9HYPH</name>
<evidence type="ECO:0000256" key="5">
    <source>
        <dbReference type="ARBA" id="ARBA00022989"/>
    </source>
</evidence>
<reference evidence="10" key="1">
    <citation type="submission" date="2017-02" db="EMBL/GenBank/DDBJ databases">
        <authorList>
            <person name="Varghese N."/>
            <person name="Submissions S."/>
        </authorList>
    </citation>
    <scope>NUCLEOTIDE SEQUENCE [LARGE SCALE GENOMIC DNA]</scope>
    <source>
        <strain evidence="10">ATCC 27094</strain>
    </source>
</reference>
<dbReference type="GO" id="GO:0005886">
    <property type="term" value="C:plasma membrane"/>
    <property type="evidence" value="ECO:0007669"/>
    <property type="project" value="UniProtKB-SubCell"/>
</dbReference>
<dbReference type="Pfam" id="PF00528">
    <property type="entry name" value="BPD_transp_1"/>
    <property type="match status" value="1"/>
</dbReference>